<reference evidence="2" key="1">
    <citation type="journal article" date="2019" name="Int. J. Syst. Evol. Microbiol.">
        <title>The Global Catalogue of Microorganisms (GCM) 10K type strain sequencing project: providing services to taxonomists for standard genome sequencing and annotation.</title>
        <authorList>
            <consortium name="The Broad Institute Genomics Platform"/>
            <consortium name="The Broad Institute Genome Sequencing Center for Infectious Disease"/>
            <person name="Wu L."/>
            <person name="Ma J."/>
        </authorList>
    </citation>
    <scope>NUCLEOTIDE SEQUENCE [LARGE SCALE GENOMIC DNA]</scope>
    <source>
        <strain evidence="2">JCM 17630</strain>
    </source>
</reference>
<name>A0ABP8C453_9FLAO</name>
<dbReference type="Proteomes" id="UP001501496">
    <property type="component" value="Unassembled WGS sequence"/>
</dbReference>
<gene>
    <name evidence="1" type="ORF">GCM10022291_09830</name>
</gene>
<accession>A0ABP8C453</accession>
<protein>
    <submittedName>
        <fullName evidence="1">Uncharacterized protein</fullName>
    </submittedName>
</protein>
<proteinExistence type="predicted"/>
<keyword evidence="2" id="KW-1185">Reference proteome</keyword>
<comment type="caution">
    <text evidence="1">The sequence shown here is derived from an EMBL/GenBank/DDBJ whole genome shotgun (WGS) entry which is preliminary data.</text>
</comment>
<sequence length="70" mass="7686">MPLPGKGCNHSKPIKLKVNLGDTNVVFTQPVSIAPTDSRKQSKPKMMRKTINEELSVCLNSHLVIMVVSV</sequence>
<evidence type="ECO:0000313" key="2">
    <source>
        <dbReference type="Proteomes" id="UP001501496"/>
    </source>
</evidence>
<dbReference type="EMBL" id="BAABCA010000002">
    <property type="protein sequence ID" value="GAA4233262.1"/>
    <property type="molecule type" value="Genomic_DNA"/>
</dbReference>
<evidence type="ECO:0000313" key="1">
    <source>
        <dbReference type="EMBL" id="GAA4233262.1"/>
    </source>
</evidence>
<organism evidence="1 2">
    <name type="scientific">Postechiella marina</name>
    <dbReference type="NCBI Taxonomy" id="943941"/>
    <lineage>
        <taxon>Bacteria</taxon>
        <taxon>Pseudomonadati</taxon>
        <taxon>Bacteroidota</taxon>
        <taxon>Flavobacteriia</taxon>
        <taxon>Flavobacteriales</taxon>
        <taxon>Flavobacteriaceae</taxon>
        <taxon>Postechiella</taxon>
    </lineage>
</organism>